<dbReference type="InterPro" id="IPR020080">
    <property type="entry name" value="OM_adhesin/peptidase_omptin"/>
</dbReference>
<name>A0A8J6U2K3_9HYPH</name>
<reference evidence="1" key="1">
    <citation type="submission" date="2020-09" db="EMBL/GenBank/DDBJ databases">
        <title>Genome seq and assembly of Tianweitania sp.</title>
        <authorList>
            <person name="Chhetri G."/>
        </authorList>
    </citation>
    <scope>NUCLEOTIDE SEQUENCE</scope>
    <source>
        <strain evidence="1">Rool2</strain>
    </source>
</reference>
<dbReference type="InterPro" id="IPR053724">
    <property type="entry name" value="OMP_A26_sf"/>
</dbReference>
<evidence type="ECO:0000313" key="1">
    <source>
        <dbReference type="EMBL" id="MBD0415798.1"/>
    </source>
</evidence>
<proteinExistence type="predicted"/>
<dbReference type="GO" id="GO:0006508">
    <property type="term" value="P:proteolysis"/>
    <property type="evidence" value="ECO:0007669"/>
    <property type="project" value="UniProtKB-KW"/>
</dbReference>
<dbReference type="EMBL" id="JACVVX010000004">
    <property type="protein sequence ID" value="MBD0415798.1"/>
    <property type="molecule type" value="Genomic_DNA"/>
</dbReference>
<organism evidence="1 2">
    <name type="scientific">Oryzicola mucosus</name>
    <dbReference type="NCBI Taxonomy" id="2767425"/>
    <lineage>
        <taxon>Bacteria</taxon>
        <taxon>Pseudomonadati</taxon>
        <taxon>Pseudomonadota</taxon>
        <taxon>Alphaproteobacteria</taxon>
        <taxon>Hyphomicrobiales</taxon>
        <taxon>Phyllobacteriaceae</taxon>
        <taxon>Oryzicola</taxon>
    </lineage>
</organism>
<comment type="caution">
    <text evidence="1">The sequence shown here is derived from an EMBL/GenBank/DDBJ whole genome shotgun (WGS) entry which is preliminary data.</text>
</comment>
<accession>A0A8J6U2K3</accession>
<dbReference type="Gene3D" id="2.40.128.90">
    <property type="entry name" value="OMPT-like"/>
    <property type="match status" value="1"/>
</dbReference>
<gene>
    <name evidence="1" type="ORF">ICI42_14140</name>
</gene>
<evidence type="ECO:0000313" key="2">
    <source>
        <dbReference type="Proteomes" id="UP000643405"/>
    </source>
</evidence>
<dbReference type="Proteomes" id="UP000643405">
    <property type="component" value="Unassembled WGS sequence"/>
</dbReference>
<keyword evidence="1" id="KW-0378">Hydrolase</keyword>
<dbReference type="GO" id="GO:0004190">
    <property type="term" value="F:aspartic-type endopeptidase activity"/>
    <property type="evidence" value="ECO:0007669"/>
    <property type="project" value="InterPro"/>
</dbReference>
<dbReference type="SUPFAM" id="SSF69917">
    <property type="entry name" value="OMPT-like"/>
    <property type="match status" value="1"/>
</dbReference>
<sequence length="115" mass="12946">MGDSTRFRTGMTAAARHIFLYGQYACPMREAALLRRGVTVKASDTDHRWTRGLRFEETFGPTPFVSLGAEVDYAMSEKLSFGRLGPPRFSLKRSARAVWYSSVPWNPRPIGSSIE</sequence>
<dbReference type="AlphaFoldDB" id="A0A8J6U2K3"/>
<keyword evidence="1" id="KW-0645">Protease</keyword>
<protein>
    <submittedName>
        <fullName evidence="1">Omptin family outer membrane protease</fullName>
    </submittedName>
</protein>
<keyword evidence="2" id="KW-1185">Reference proteome</keyword>